<dbReference type="EMBL" id="AGXG01000077">
    <property type="protein sequence ID" value="EIY28465.1"/>
    <property type="molecule type" value="Genomic_DNA"/>
</dbReference>
<dbReference type="RefSeq" id="WP_007217831.1">
    <property type="nucleotide sequence ID" value="NZ_JH724087.1"/>
</dbReference>
<proteinExistence type="predicted"/>
<evidence type="ECO:0000259" key="1">
    <source>
        <dbReference type="PROSITE" id="PS50075"/>
    </source>
</evidence>
<feature type="domain" description="Carrier" evidence="1">
    <location>
        <begin position="1"/>
        <end position="76"/>
    </location>
</feature>
<evidence type="ECO:0000313" key="2">
    <source>
        <dbReference type="EMBL" id="EIY28465.1"/>
    </source>
</evidence>
<evidence type="ECO:0000313" key="3">
    <source>
        <dbReference type="Proteomes" id="UP000003741"/>
    </source>
</evidence>
<dbReference type="Gene3D" id="1.10.1200.10">
    <property type="entry name" value="ACP-like"/>
    <property type="match status" value="1"/>
</dbReference>
<comment type="caution">
    <text evidence="2">The sequence shown here is derived from an EMBL/GenBank/DDBJ whole genome shotgun (WGS) entry which is preliminary data.</text>
</comment>
<name>I8VPX9_9BACE</name>
<dbReference type="PROSITE" id="PS50075">
    <property type="entry name" value="CARRIER"/>
    <property type="match status" value="1"/>
</dbReference>
<dbReference type="InterPro" id="IPR009081">
    <property type="entry name" value="PP-bd_ACP"/>
</dbReference>
<dbReference type="OrthoDB" id="675004at2"/>
<dbReference type="PATRIC" id="fig|997874.3.peg.3538"/>
<protein>
    <submittedName>
        <fullName evidence="2">Acyl carrier protein</fullName>
    </submittedName>
</protein>
<sequence length="76" mass="8836">MNIQDFIEKFAEAVEVDSAEDLNENTKFRELDEWSSLAVLSVIAMLDEEYDTQIENADFKKLQTISDIVQFIECQK</sequence>
<gene>
    <name evidence="2" type="ORF">HMPREF1062_03450</name>
</gene>
<reference evidence="2 3" key="1">
    <citation type="submission" date="2012-02" db="EMBL/GenBank/DDBJ databases">
        <title>The Genome Sequence of Bacteroides cellulosilyticus CL02T12C19.</title>
        <authorList>
            <consortium name="The Broad Institute Genome Sequencing Platform"/>
            <person name="Earl A."/>
            <person name="Ward D."/>
            <person name="Feldgarden M."/>
            <person name="Gevers D."/>
            <person name="Zitomersky N.L."/>
            <person name="Coyne M.J."/>
            <person name="Comstock L.E."/>
            <person name="Young S.K."/>
            <person name="Zeng Q."/>
            <person name="Gargeya S."/>
            <person name="Fitzgerald M."/>
            <person name="Haas B."/>
            <person name="Abouelleil A."/>
            <person name="Alvarado L."/>
            <person name="Arachchi H.M."/>
            <person name="Berlin A."/>
            <person name="Chapman S.B."/>
            <person name="Gearin G."/>
            <person name="Goldberg J."/>
            <person name="Griggs A."/>
            <person name="Gujja S."/>
            <person name="Hansen M."/>
            <person name="Heiman D."/>
            <person name="Howarth C."/>
            <person name="Larimer J."/>
            <person name="Lui A."/>
            <person name="MacDonald P.J.P."/>
            <person name="McCowen C."/>
            <person name="Montmayeur A."/>
            <person name="Murphy C."/>
            <person name="Neiman D."/>
            <person name="Pearson M."/>
            <person name="Priest M."/>
            <person name="Roberts A."/>
            <person name="Saif S."/>
            <person name="Shea T."/>
            <person name="Sisk P."/>
            <person name="Stolte C."/>
            <person name="Sykes S."/>
            <person name="Wortman J."/>
            <person name="Nusbaum C."/>
            <person name="Birren B."/>
        </authorList>
    </citation>
    <scope>NUCLEOTIDE SEQUENCE [LARGE SCALE GENOMIC DNA]</scope>
    <source>
        <strain evidence="2 3">CL02T12C19</strain>
    </source>
</reference>
<dbReference type="Proteomes" id="UP000003741">
    <property type="component" value="Unassembled WGS sequence"/>
</dbReference>
<dbReference type="HOGENOM" id="CLU_108696_20_5_10"/>
<dbReference type="InterPro" id="IPR036736">
    <property type="entry name" value="ACP-like_sf"/>
</dbReference>
<dbReference type="AlphaFoldDB" id="I8VPX9"/>
<keyword evidence="3" id="KW-1185">Reference proteome</keyword>
<organism evidence="2 3">
    <name type="scientific">Bacteroides cellulosilyticus CL02T12C19</name>
    <dbReference type="NCBI Taxonomy" id="997874"/>
    <lineage>
        <taxon>Bacteria</taxon>
        <taxon>Pseudomonadati</taxon>
        <taxon>Bacteroidota</taxon>
        <taxon>Bacteroidia</taxon>
        <taxon>Bacteroidales</taxon>
        <taxon>Bacteroidaceae</taxon>
        <taxon>Bacteroides</taxon>
    </lineage>
</organism>
<accession>I8VPX9</accession>
<dbReference type="Pfam" id="PF00550">
    <property type="entry name" value="PP-binding"/>
    <property type="match status" value="1"/>
</dbReference>
<dbReference type="SUPFAM" id="SSF47336">
    <property type="entry name" value="ACP-like"/>
    <property type="match status" value="1"/>
</dbReference>